<dbReference type="InterPro" id="IPR012337">
    <property type="entry name" value="RNaseH-like_sf"/>
</dbReference>
<protein>
    <submittedName>
        <fullName evidence="3">Ribonuclease HI family protein</fullName>
    </submittedName>
</protein>
<evidence type="ECO:0000256" key="1">
    <source>
        <dbReference type="SAM" id="MobiDB-lite"/>
    </source>
</evidence>
<feature type="domain" description="RNase H type-1" evidence="2">
    <location>
        <begin position="4"/>
        <end position="142"/>
    </location>
</feature>
<proteinExistence type="predicted"/>
<reference evidence="3 4" key="1">
    <citation type="submission" date="2019-02" db="EMBL/GenBank/DDBJ databases">
        <title>Aquabacterium sp. strain KMB7.</title>
        <authorList>
            <person name="Chen W.-M."/>
        </authorList>
    </citation>
    <scope>NUCLEOTIDE SEQUENCE [LARGE SCALE GENOMIC DNA]</scope>
    <source>
        <strain evidence="3 4">KMB7</strain>
    </source>
</reference>
<dbReference type="CDD" id="cd09279">
    <property type="entry name" value="RNase_HI_like"/>
    <property type="match status" value="1"/>
</dbReference>
<feature type="region of interest" description="Disordered" evidence="1">
    <location>
        <begin position="143"/>
        <end position="162"/>
    </location>
</feature>
<dbReference type="Proteomes" id="UP000292120">
    <property type="component" value="Unassembled WGS sequence"/>
</dbReference>
<dbReference type="EMBL" id="SIXI01000002">
    <property type="protein sequence ID" value="TBO32413.1"/>
    <property type="molecule type" value="Genomic_DNA"/>
</dbReference>
<dbReference type="AlphaFoldDB" id="A0A4Q9GZI6"/>
<dbReference type="OrthoDB" id="8563755at2"/>
<feature type="compositionally biased region" description="Basic residues" evidence="1">
    <location>
        <begin position="150"/>
        <end position="162"/>
    </location>
</feature>
<dbReference type="PANTHER" id="PTHR47723">
    <property type="entry name" value="OS05G0353850 PROTEIN"/>
    <property type="match status" value="1"/>
</dbReference>
<accession>A0A4Q9GZI6</accession>
<dbReference type="Pfam" id="PF13456">
    <property type="entry name" value="RVT_3"/>
    <property type="match status" value="1"/>
</dbReference>
<evidence type="ECO:0000259" key="2">
    <source>
        <dbReference type="PROSITE" id="PS50879"/>
    </source>
</evidence>
<dbReference type="InterPro" id="IPR002156">
    <property type="entry name" value="RNaseH_domain"/>
</dbReference>
<organism evidence="3 4">
    <name type="scientific">Aquabacterium lacunae</name>
    <dbReference type="NCBI Taxonomy" id="2528630"/>
    <lineage>
        <taxon>Bacteria</taxon>
        <taxon>Pseudomonadati</taxon>
        <taxon>Pseudomonadota</taxon>
        <taxon>Betaproteobacteria</taxon>
        <taxon>Burkholderiales</taxon>
        <taxon>Aquabacterium</taxon>
    </lineage>
</organism>
<dbReference type="GO" id="GO:0003676">
    <property type="term" value="F:nucleic acid binding"/>
    <property type="evidence" value="ECO:0007669"/>
    <property type="project" value="InterPro"/>
</dbReference>
<evidence type="ECO:0000313" key="4">
    <source>
        <dbReference type="Proteomes" id="UP000292120"/>
    </source>
</evidence>
<dbReference type="GO" id="GO:0004523">
    <property type="term" value="F:RNA-DNA hybrid ribonuclease activity"/>
    <property type="evidence" value="ECO:0007669"/>
    <property type="project" value="InterPro"/>
</dbReference>
<dbReference type="PANTHER" id="PTHR47723:SF19">
    <property type="entry name" value="POLYNUCLEOTIDYL TRANSFERASE, RIBONUCLEASE H-LIKE SUPERFAMILY PROTEIN"/>
    <property type="match status" value="1"/>
</dbReference>
<sequence length="162" mass="17449">MPGTPGMWHLAVDGSALPNPGRMGIGVVLRQPGGRVHGQWGREVGHGCNNEAELRALTFGLRLAADFGARALVVQTDSTVLLELLAPAAGHAPKQIARLQSVADEARLALARLPAVQWLWVPRHRNREADALARAALGMPARDEASLAKVKGRVKDRSRKKR</sequence>
<name>A0A4Q9GZI6_9BURK</name>
<keyword evidence="4" id="KW-1185">Reference proteome</keyword>
<comment type="caution">
    <text evidence="3">The sequence shown here is derived from an EMBL/GenBank/DDBJ whole genome shotgun (WGS) entry which is preliminary data.</text>
</comment>
<gene>
    <name evidence="3" type="ORF">EYS42_04205</name>
</gene>
<dbReference type="InterPro" id="IPR053151">
    <property type="entry name" value="RNase_H-like"/>
</dbReference>
<dbReference type="PROSITE" id="PS50879">
    <property type="entry name" value="RNASE_H_1"/>
    <property type="match status" value="1"/>
</dbReference>
<dbReference type="SUPFAM" id="SSF53098">
    <property type="entry name" value="Ribonuclease H-like"/>
    <property type="match status" value="1"/>
</dbReference>
<evidence type="ECO:0000313" key="3">
    <source>
        <dbReference type="EMBL" id="TBO32413.1"/>
    </source>
</evidence>
<dbReference type="InterPro" id="IPR036397">
    <property type="entry name" value="RNaseH_sf"/>
</dbReference>
<dbReference type="Gene3D" id="3.30.420.10">
    <property type="entry name" value="Ribonuclease H-like superfamily/Ribonuclease H"/>
    <property type="match status" value="1"/>
</dbReference>